<protein>
    <recommendedName>
        <fullName evidence="1">Knr4/Smi1-like domain-containing protein</fullName>
    </recommendedName>
</protein>
<evidence type="ECO:0000313" key="3">
    <source>
        <dbReference type="Proteomes" id="UP000479938"/>
    </source>
</evidence>
<reference evidence="2 3" key="1">
    <citation type="submission" date="2020-02" db="EMBL/GenBank/DDBJ databases">
        <authorList>
            <person name="Criscuolo A."/>
        </authorList>
    </citation>
    <scope>NUCLEOTIDE SEQUENCE [LARGE SCALE GENOMIC DNA]</scope>
    <source>
        <strain evidence="2">CIP105534</strain>
    </source>
</reference>
<dbReference type="Pfam" id="PF09346">
    <property type="entry name" value="SMI1_KNR4"/>
    <property type="match status" value="1"/>
</dbReference>
<organism evidence="2 3">
    <name type="scientific">Flavobacterium bizetiae</name>
    <dbReference type="NCBI Taxonomy" id="2704140"/>
    <lineage>
        <taxon>Bacteria</taxon>
        <taxon>Pseudomonadati</taxon>
        <taxon>Bacteroidota</taxon>
        <taxon>Flavobacteriia</taxon>
        <taxon>Flavobacteriales</taxon>
        <taxon>Flavobacteriaceae</taxon>
        <taxon>Flavobacterium</taxon>
    </lineage>
</organism>
<dbReference type="EMBL" id="CADCSU010000123">
    <property type="protein sequence ID" value="CAA9201144.1"/>
    <property type="molecule type" value="Genomic_DNA"/>
</dbReference>
<evidence type="ECO:0000259" key="1">
    <source>
        <dbReference type="SMART" id="SM00860"/>
    </source>
</evidence>
<keyword evidence="3" id="KW-1185">Reference proteome</keyword>
<dbReference type="InterPro" id="IPR018958">
    <property type="entry name" value="Knr4/Smi1-like_dom"/>
</dbReference>
<accession>A0A6J4GPG4</accession>
<sequence>MGELNQIQRIKNKLILAKNADNDLKVFGASSHQYTLGETVSIDEILSFENDYNIVLPEDYKAFLLHIGNGGISYANSAAGPGYGIYPLGKNTNELIYENDKQYLKEDCKLYPEMTDEFWADLNKNIEEDDDISTEDFEVELGKIFSGLLPVGTQGCTYYYALVLNGEFKGRIVNVDSDRQKPYFAFESNFLDWYERWLDQIMPESIMVTQPDLFKYTLSGLAGYILEVFFATENNDIKTECLNGILKKEKLDAATLDILEEQYQLSSGEIKKAILQILTKFDYERAKPRLISYSDESLLDVFQFVFWYAKDKSSDWLEVIKANIENIHDEETFSFCTYVLEAMNLDYAAIIVPFTYNKNEDIRVDAYYALGKLKNKSNYIDAFISGLNDESNRVIHIVLQALNGVEDKKLLKHYKMIAEKFPVEKDYILVNLNHRLKPFGLTNKTIKKINTDSEIDVNNSK</sequence>
<proteinExistence type="predicted"/>
<dbReference type="Proteomes" id="UP000479938">
    <property type="component" value="Unassembled WGS sequence"/>
</dbReference>
<dbReference type="SMART" id="SM00860">
    <property type="entry name" value="SMI1_KNR4"/>
    <property type="match status" value="1"/>
</dbReference>
<dbReference type="RefSeq" id="WP_173971926.1">
    <property type="nucleotide sequence ID" value="NZ_CADCSU010000123.1"/>
</dbReference>
<evidence type="ECO:0000313" key="2">
    <source>
        <dbReference type="EMBL" id="CAA9201144.1"/>
    </source>
</evidence>
<dbReference type="AlphaFoldDB" id="A0A6J4GPG4"/>
<dbReference type="Gene3D" id="3.40.1580.10">
    <property type="entry name" value="SMI1/KNR4-like"/>
    <property type="match status" value="1"/>
</dbReference>
<dbReference type="InterPro" id="IPR037883">
    <property type="entry name" value="Knr4/Smi1-like_sf"/>
</dbReference>
<name>A0A6J4GPG4_9FLAO</name>
<gene>
    <name evidence="2" type="ORF">FLA105534_03431</name>
</gene>
<dbReference type="SUPFAM" id="SSF160631">
    <property type="entry name" value="SMI1/KNR4-like"/>
    <property type="match status" value="1"/>
</dbReference>
<feature type="domain" description="Knr4/Smi1-like" evidence="1">
    <location>
        <begin position="39"/>
        <end position="196"/>
    </location>
</feature>